<evidence type="ECO:0000313" key="4">
    <source>
        <dbReference type="Proteomes" id="UP001216907"/>
    </source>
</evidence>
<evidence type="ECO:0000313" key="3">
    <source>
        <dbReference type="EMBL" id="MDG3003820.1"/>
    </source>
</evidence>
<dbReference type="InterPro" id="IPR013424">
    <property type="entry name" value="Ice-binding_C"/>
</dbReference>
<sequence length="287" mass="29584">MRSILTASFARVSALSLAAAVSLAPGVAHAGIEFVDQFRSRFSTQTGDGPAVTDLGYAFSTRLFASAPNFYNTVGMTGPGGTVDLTADVSNPSVYSYGSSLFASKSDMDAAFPIAATYDYLATSGSGPDATSLTPGADDYPQSTPYLAGTTYSDLQGVNAGQAIQVAFSSFDTGGSASESFIFFTIFDLTLGQSVYDAGFLPATTTGVTLGAGVLQAGHSFSYELNFSNRELVSTPGTGFDSQLGFDYRTSGTFSTSAVPEPSTLVLAGIGAVGILVSSRRGRRTAR</sequence>
<name>A0ABT6F8W1_9BACT</name>
<dbReference type="Proteomes" id="UP001216907">
    <property type="component" value="Unassembled WGS sequence"/>
</dbReference>
<dbReference type="RefSeq" id="WP_277860167.1">
    <property type="nucleotide sequence ID" value="NZ_JARRAG010000001.1"/>
</dbReference>
<comment type="caution">
    <text evidence="3">The sequence shown here is derived from an EMBL/GenBank/DDBJ whole genome shotgun (WGS) entry which is preliminary data.</text>
</comment>
<keyword evidence="1" id="KW-0732">Signal</keyword>
<keyword evidence="4" id="KW-1185">Reference proteome</keyword>
<feature type="chain" id="PRO_5046783087" evidence="1">
    <location>
        <begin position="31"/>
        <end position="287"/>
    </location>
</feature>
<proteinExistence type="predicted"/>
<protein>
    <submittedName>
        <fullName evidence="3">PEP-CTERM sorting domain-containing protein</fullName>
    </submittedName>
</protein>
<dbReference type="NCBIfam" id="TIGR02595">
    <property type="entry name" value="PEP_CTERM"/>
    <property type="match status" value="1"/>
</dbReference>
<dbReference type="EMBL" id="JARRAG010000001">
    <property type="protein sequence ID" value="MDG3003820.1"/>
    <property type="molecule type" value="Genomic_DNA"/>
</dbReference>
<accession>A0ABT6F8W1</accession>
<feature type="domain" description="Ice-binding protein C-terminal" evidence="2">
    <location>
        <begin position="258"/>
        <end position="281"/>
    </location>
</feature>
<gene>
    <name evidence="3" type="ORF">PZE19_08560</name>
</gene>
<feature type="signal peptide" evidence="1">
    <location>
        <begin position="1"/>
        <end position="30"/>
    </location>
</feature>
<reference evidence="3 4" key="1">
    <citation type="submission" date="2023-03" db="EMBL/GenBank/DDBJ databases">
        <title>Paludisphaera mucosa sp. nov. a novel planctomycete from northern fen.</title>
        <authorList>
            <person name="Ivanova A."/>
        </authorList>
    </citation>
    <scope>NUCLEOTIDE SEQUENCE [LARGE SCALE GENOMIC DNA]</scope>
    <source>
        <strain evidence="3 4">Pla2</strain>
    </source>
</reference>
<evidence type="ECO:0000256" key="1">
    <source>
        <dbReference type="SAM" id="SignalP"/>
    </source>
</evidence>
<evidence type="ECO:0000259" key="2">
    <source>
        <dbReference type="Pfam" id="PF07589"/>
    </source>
</evidence>
<organism evidence="3 4">
    <name type="scientific">Paludisphaera mucosa</name>
    <dbReference type="NCBI Taxonomy" id="3030827"/>
    <lineage>
        <taxon>Bacteria</taxon>
        <taxon>Pseudomonadati</taxon>
        <taxon>Planctomycetota</taxon>
        <taxon>Planctomycetia</taxon>
        <taxon>Isosphaerales</taxon>
        <taxon>Isosphaeraceae</taxon>
        <taxon>Paludisphaera</taxon>
    </lineage>
</organism>
<dbReference type="Pfam" id="PF07589">
    <property type="entry name" value="PEP-CTERM"/>
    <property type="match status" value="1"/>
</dbReference>